<protein>
    <submittedName>
        <fullName evidence="1">Uncharacterized protein</fullName>
    </submittedName>
</protein>
<sequence>MKQIVGLRSARAKIPAVYVYEDLGREAAISSTRYVPDRGRDLLESFGRARVFRVVYIDGLQGRAPEAAADILDLRQVNHSTVAIQELMHTTPSGFCTGS</sequence>
<evidence type="ECO:0000313" key="2">
    <source>
        <dbReference type="Proteomes" id="UP001549204"/>
    </source>
</evidence>
<dbReference type="Proteomes" id="UP001549204">
    <property type="component" value="Unassembled WGS sequence"/>
</dbReference>
<evidence type="ECO:0000313" key="1">
    <source>
        <dbReference type="EMBL" id="MET3582815.1"/>
    </source>
</evidence>
<gene>
    <name evidence="1" type="ORF">ABID19_005877</name>
</gene>
<accession>A0ABV2GWZ3</accession>
<dbReference type="EMBL" id="JBEPMC010000013">
    <property type="protein sequence ID" value="MET3582815.1"/>
    <property type="molecule type" value="Genomic_DNA"/>
</dbReference>
<organism evidence="1 2">
    <name type="scientific">Mesorhizobium robiniae</name>
    <dbReference type="NCBI Taxonomy" id="559315"/>
    <lineage>
        <taxon>Bacteria</taxon>
        <taxon>Pseudomonadati</taxon>
        <taxon>Pseudomonadota</taxon>
        <taxon>Alphaproteobacteria</taxon>
        <taxon>Hyphomicrobiales</taxon>
        <taxon>Phyllobacteriaceae</taxon>
        <taxon>Mesorhizobium</taxon>
    </lineage>
</organism>
<reference evidence="1 2" key="1">
    <citation type="submission" date="2024-06" db="EMBL/GenBank/DDBJ databases">
        <title>Genomic Encyclopedia of Type Strains, Phase IV (KMG-IV): sequencing the most valuable type-strain genomes for metagenomic binning, comparative biology and taxonomic classification.</title>
        <authorList>
            <person name="Goeker M."/>
        </authorList>
    </citation>
    <scope>NUCLEOTIDE SEQUENCE [LARGE SCALE GENOMIC DNA]</scope>
    <source>
        <strain evidence="1 2">DSM 100022</strain>
    </source>
</reference>
<proteinExistence type="predicted"/>
<keyword evidence="2" id="KW-1185">Reference proteome</keyword>
<comment type="caution">
    <text evidence="1">The sequence shown here is derived from an EMBL/GenBank/DDBJ whole genome shotgun (WGS) entry which is preliminary data.</text>
</comment>
<name>A0ABV2GWZ3_9HYPH</name>